<dbReference type="EMBL" id="KQ982794">
    <property type="protein sequence ID" value="KYQ50626.1"/>
    <property type="molecule type" value="Genomic_DNA"/>
</dbReference>
<dbReference type="AlphaFoldDB" id="A0A151WRZ0"/>
<accession>A0A151WRZ0</accession>
<feature type="compositionally biased region" description="Basic and acidic residues" evidence="1">
    <location>
        <begin position="8"/>
        <end position="22"/>
    </location>
</feature>
<feature type="compositionally biased region" description="Basic and acidic residues" evidence="1">
    <location>
        <begin position="40"/>
        <end position="49"/>
    </location>
</feature>
<feature type="compositionally biased region" description="Basic and acidic residues" evidence="1">
    <location>
        <begin position="56"/>
        <end position="67"/>
    </location>
</feature>
<evidence type="ECO:0000256" key="1">
    <source>
        <dbReference type="SAM" id="MobiDB-lite"/>
    </source>
</evidence>
<proteinExistence type="predicted"/>
<protein>
    <submittedName>
        <fullName evidence="2">Uncharacterized protein</fullName>
    </submittedName>
</protein>
<dbReference type="Proteomes" id="UP000075809">
    <property type="component" value="Unassembled WGS sequence"/>
</dbReference>
<feature type="region of interest" description="Disordered" evidence="1">
    <location>
        <begin position="1"/>
        <end position="148"/>
    </location>
</feature>
<keyword evidence="3" id="KW-1185">Reference proteome</keyword>
<feature type="compositionally biased region" description="Polar residues" evidence="1">
    <location>
        <begin position="139"/>
        <end position="148"/>
    </location>
</feature>
<evidence type="ECO:0000313" key="2">
    <source>
        <dbReference type="EMBL" id="KYQ50626.1"/>
    </source>
</evidence>
<name>A0A151WRZ0_9HYME</name>
<gene>
    <name evidence="2" type="ORF">ALC60_10265</name>
</gene>
<feature type="non-terminal residue" evidence="2">
    <location>
        <position position="1"/>
    </location>
</feature>
<sequence length="148" mass="16234">SQSNARMEGTKKAAGERIEERVANSGEKSQLLCVHSARMGRSEGDESGGRKRTRMKATERQREKARVDPGSAVIADPALLRDPPAPAALHRERALERKLGSLSPPPAPTRLEPESRRSPLSPITRRVASRRVAPESARRYSSSGGHYF</sequence>
<organism evidence="2 3">
    <name type="scientific">Mycetomoellerius zeteki</name>
    <dbReference type="NCBI Taxonomy" id="64791"/>
    <lineage>
        <taxon>Eukaryota</taxon>
        <taxon>Metazoa</taxon>
        <taxon>Ecdysozoa</taxon>
        <taxon>Arthropoda</taxon>
        <taxon>Hexapoda</taxon>
        <taxon>Insecta</taxon>
        <taxon>Pterygota</taxon>
        <taxon>Neoptera</taxon>
        <taxon>Endopterygota</taxon>
        <taxon>Hymenoptera</taxon>
        <taxon>Apocrita</taxon>
        <taxon>Aculeata</taxon>
        <taxon>Formicoidea</taxon>
        <taxon>Formicidae</taxon>
        <taxon>Myrmicinae</taxon>
        <taxon>Mycetomoellerius</taxon>
    </lineage>
</organism>
<evidence type="ECO:0000313" key="3">
    <source>
        <dbReference type="Proteomes" id="UP000075809"/>
    </source>
</evidence>
<feature type="compositionally biased region" description="Basic and acidic residues" evidence="1">
    <location>
        <begin position="89"/>
        <end position="99"/>
    </location>
</feature>
<reference evidence="2 3" key="1">
    <citation type="submission" date="2015-09" db="EMBL/GenBank/DDBJ databases">
        <title>Trachymyrmex zeteki WGS genome.</title>
        <authorList>
            <person name="Nygaard S."/>
            <person name="Hu H."/>
            <person name="Boomsma J."/>
            <person name="Zhang G."/>
        </authorList>
    </citation>
    <scope>NUCLEOTIDE SEQUENCE [LARGE SCALE GENOMIC DNA]</scope>
    <source>
        <strain evidence="2">Tzet28-1</strain>
        <tissue evidence="2">Whole body</tissue>
    </source>
</reference>